<gene>
    <name evidence="2" type="ORF">K435DRAFT_875799</name>
</gene>
<accession>A0A4S8KTJ2</accession>
<dbReference type="EMBL" id="ML180066">
    <property type="protein sequence ID" value="THU79176.1"/>
    <property type="molecule type" value="Genomic_DNA"/>
</dbReference>
<keyword evidence="3" id="KW-1185">Reference proteome</keyword>
<sequence length="633" mass="70688">MQRKHTIDDSDWRLSSGEESSSSKNMTKKHTVEPNSVVSGPKAHQTVTDSDVSDQSGSTLFPEDSASQVPSRESDIALSSLARNNVDFERYLTATQCVYELDYVLSDHDPMSEKTKQIKEILGELPERPSACDLSLHYVAQCLELHVAWCAASSLRKLNKEQEQAFQCETEKLYRTWELRHSHPDLEVIRERLKPAALVTVRPQIEGLTWLSAPIIYLEGLKMLLRTNSPRLQEGDCGFGDRVTVVASSGRIEIPILAQEFKADNFREAANQCAADLISGATINELLDIQFPCYGLVVTLETCGLYAARAQLQQDGTFKYAVQKIDMWGTLKELPNYLKYVKFVEDHNAWFEDNVISKLIEKRNEEDPEWVVGKLTRATIKPWAYHGNAASSSVHTAALGKNCVYEWLAKSAALSPRGCDSKQLSKVSNILQVEKDVEALHSAILESPSLTSDTAQILRQRIVFPGHDHIGTGPAIESTKASAIHHSYAQQFVRRFWYGVIPVDPQAAGNPRGDFYPLFIECRSTDISMAYLSGSSGSALASLLVRHRKKTKAHVADYSDPGVGSEEDDYDAGGVRDRIGKVIKDIGLEGQIQPMELIDLLIRGEFPAYSERQFYLETRRKEVSLQDVISGFD</sequence>
<evidence type="ECO:0000313" key="3">
    <source>
        <dbReference type="Proteomes" id="UP000297245"/>
    </source>
</evidence>
<evidence type="ECO:0000256" key="1">
    <source>
        <dbReference type="SAM" id="MobiDB-lite"/>
    </source>
</evidence>
<proteinExistence type="predicted"/>
<feature type="region of interest" description="Disordered" evidence="1">
    <location>
        <begin position="1"/>
        <end position="73"/>
    </location>
</feature>
<feature type="compositionally biased region" description="Basic and acidic residues" evidence="1">
    <location>
        <begin position="1"/>
        <end position="12"/>
    </location>
</feature>
<feature type="compositionally biased region" description="Polar residues" evidence="1">
    <location>
        <begin position="45"/>
        <end position="71"/>
    </location>
</feature>
<protein>
    <submittedName>
        <fullName evidence="2">Uncharacterized protein</fullName>
    </submittedName>
</protein>
<dbReference type="Proteomes" id="UP000297245">
    <property type="component" value="Unassembled WGS sequence"/>
</dbReference>
<dbReference type="AlphaFoldDB" id="A0A4S8KTJ2"/>
<reference evidence="2 3" key="1">
    <citation type="journal article" date="2019" name="Nat. Ecol. Evol.">
        <title>Megaphylogeny resolves global patterns of mushroom evolution.</title>
        <authorList>
            <person name="Varga T."/>
            <person name="Krizsan K."/>
            <person name="Foldi C."/>
            <person name="Dima B."/>
            <person name="Sanchez-Garcia M."/>
            <person name="Sanchez-Ramirez S."/>
            <person name="Szollosi G.J."/>
            <person name="Szarkandi J.G."/>
            <person name="Papp V."/>
            <person name="Albert L."/>
            <person name="Andreopoulos W."/>
            <person name="Angelini C."/>
            <person name="Antonin V."/>
            <person name="Barry K.W."/>
            <person name="Bougher N.L."/>
            <person name="Buchanan P."/>
            <person name="Buyck B."/>
            <person name="Bense V."/>
            <person name="Catcheside P."/>
            <person name="Chovatia M."/>
            <person name="Cooper J."/>
            <person name="Damon W."/>
            <person name="Desjardin D."/>
            <person name="Finy P."/>
            <person name="Geml J."/>
            <person name="Haridas S."/>
            <person name="Hughes K."/>
            <person name="Justo A."/>
            <person name="Karasinski D."/>
            <person name="Kautmanova I."/>
            <person name="Kiss B."/>
            <person name="Kocsube S."/>
            <person name="Kotiranta H."/>
            <person name="LaButti K.M."/>
            <person name="Lechner B.E."/>
            <person name="Liimatainen K."/>
            <person name="Lipzen A."/>
            <person name="Lukacs Z."/>
            <person name="Mihaltcheva S."/>
            <person name="Morgado L.N."/>
            <person name="Niskanen T."/>
            <person name="Noordeloos M.E."/>
            <person name="Ohm R.A."/>
            <person name="Ortiz-Santana B."/>
            <person name="Ovrebo C."/>
            <person name="Racz N."/>
            <person name="Riley R."/>
            <person name="Savchenko A."/>
            <person name="Shiryaev A."/>
            <person name="Soop K."/>
            <person name="Spirin V."/>
            <person name="Szebenyi C."/>
            <person name="Tomsovsky M."/>
            <person name="Tulloss R.E."/>
            <person name="Uehling J."/>
            <person name="Grigoriev I.V."/>
            <person name="Vagvolgyi C."/>
            <person name="Papp T."/>
            <person name="Martin F.M."/>
            <person name="Miettinen O."/>
            <person name="Hibbett D.S."/>
            <person name="Nagy L.G."/>
        </authorList>
    </citation>
    <scope>NUCLEOTIDE SEQUENCE [LARGE SCALE GENOMIC DNA]</scope>
    <source>
        <strain evidence="2 3">CBS 962.96</strain>
    </source>
</reference>
<organism evidence="2 3">
    <name type="scientific">Dendrothele bispora (strain CBS 962.96)</name>
    <dbReference type="NCBI Taxonomy" id="1314807"/>
    <lineage>
        <taxon>Eukaryota</taxon>
        <taxon>Fungi</taxon>
        <taxon>Dikarya</taxon>
        <taxon>Basidiomycota</taxon>
        <taxon>Agaricomycotina</taxon>
        <taxon>Agaricomycetes</taxon>
        <taxon>Agaricomycetidae</taxon>
        <taxon>Agaricales</taxon>
        <taxon>Agaricales incertae sedis</taxon>
        <taxon>Dendrothele</taxon>
    </lineage>
</organism>
<evidence type="ECO:0000313" key="2">
    <source>
        <dbReference type="EMBL" id="THU79176.1"/>
    </source>
</evidence>
<name>A0A4S8KTJ2_DENBC</name>